<evidence type="ECO:0000313" key="3">
    <source>
        <dbReference type="Proteomes" id="UP000054166"/>
    </source>
</evidence>
<proteinExistence type="predicted"/>
<organism evidence="2 3">
    <name type="scientific">Piloderma croceum (strain F 1598)</name>
    <dbReference type="NCBI Taxonomy" id="765440"/>
    <lineage>
        <taxon>Eukaryota</taxon>
        <taxon>Fungi</taxon>
        <taxon>Dikarya</taxon>
        <taxon>Basidiomycota</taxon>
        <taxon>Agaricomycotina</taxon>
        <taxon>Agaricomycetes</taxon>
        <taxon>Agaricomycetidae</taxon>
        <taxon>Atheliales</taxon>
        <taxon>Atheliaceae</taxon>
        <taxon>Piloderma</taxon>
    </lineage>
</organism>
<sequence length="59" mass="6193">MESDDTLPDTPIEPSSPPLGEGSSETSQRLRPRVTRSTAASAPTTTTDNTLNICISCGE</sequence>
<dbReference type="Proteomes" id="UP000054166">
    <property type="component" value="Unassembled WGS sequence"/>
</dbReference>
<gene>
    <name evidence="2" type="ORF">PILCRDRAFT_815410</name>
</gene>
<dbReference type="InParanoid" id="A0A0C3FS77"/>
<dbReference type="EMBL" id="KN832980">
    <property type="protein sequence ID" value="KIM86965.1"/>
    <property type="molecule type" value="Genomic_DNA"/>
</dbReference>
<keyword evidence="3" id="KW-1185">Reference proteome</keyword>
<evidence type="ECO:0000313" key="2">
    <source>
        <dbReference type="EMBL" id="KIM86965.1"/>
    </source>
</evidence>
<feature type="compositionally biased region" description="Low complexity" evidence="1">
    <location>
        <begin position="35"/>
        <end position="47"/>
    </location>
</feature>
<accession>A0A0C3FS77</accession>
<dbReference type="AlphaFoldDB" id="A0A0C3FS77"/>
<protein>
    <submittedName>
        <fullName evidence="2">Uncharacterized protein</fullName>
    </submittedName>
</protein>
<feature type="compositionally biased region" description="Low complexity" evidence="1">
    <location>
        <begin position="18"/>
        <end position="27"/>
    </location>
</feature>
<reference evidence="2 3" key="1">
    <citation type="submission" date="2014-04" db="EMBL/GenBank/DDBJ databases">
        <authorList>
            <consortium name="DOE Joint Genome Institute"/>
            <person name="Kuo A."/>
            <person name="Tarkka M."/>
            <person name="Buscot F."/>
            <person name="Kohler A."/>
            <person name="Nagy L.G."/>
            <person name="Floudas D."/>
            <person name="Copeland A."/>
            <person name="Barry K.W."/>
            <person name="Cichocki N."/>
            <person name="Veneault-Fourrey C."/>
            <person name="LaButti K."/>
            <person name="Lindquist E.A."/>
            <person name="Lipzen A."/>
            <person name="Lundell T."/>
            <person name="Morin E."/>
            <person name="Murat C."/>
            <person name="Sun H."/>
            <person name="Tunlid A."/>
            <person name="Henrissat B."/>
            <person name="Grigoriev I.V."/>
            <person name="Hibbett D.S."/>
            <person name="Martin F."/>
            <person name="Nordberg H.P."/>
            <person name="Cantor M.N."/>
            <person name="Hua S.X."/>
        </authorList>
    </citation>
    <scope>NUCLEOTIDE SEQUENCE [LARGE SCALE GENOMIC DNA]</scope>
    <source>
        <strain evidence="2 3">F 1598</strain>
    </source>
</reference>
<dbReference type="HOGENOM" id="CLU_2961625_0_0_1"/>
<evidence type="ECO:0000256" key="1">
    <source>
        <dbReference type="SAM" id="MobiDB-lite"/>
    </source>
</evidence>
<name>A0A0C3FS77_PILCF</name>
<reference evidence="3" key="2">
    <citation type="submission" date="2015-01" db="EMBL/GenBank/DDBJ databases">
        <title>Evolutionary Origins and Diversification of the Mycorrhizal Mutualists.</title>
        <authorList>
            <consortium name="DOE Joint Genome Institute"/>
            <consortium name="Mycorrhizal Genomics Consortium"/>
            <person name="Kohler A."/>
            <person name="Kuo A."/>
            <person name="Nagy L.G."/>
            <person name="Floudas D."/>
            <person name="Copeland A."/>
            <person name="Barry K.W."/>
            <person name="Cichocki N."/>
            <person name="Veneault-Fourrey C."/>
            <person name="LaButti K."/>
            <person name="Lindquist E.A."/>
            <person name="Lipzen A."/>
            <person name="Lundell T."/>
            <person name="Morin E."/>
            <person name="Murat C."/>
            <person name="Riley R."/>
            <person name="Ohm R."/>
            <person name="Sun H."/>
            <person name="Tunlid A."/>
            <person name="Henrissat B."/>
            <person name="Grigoriev I.V."/>
            <person name="Hibbett D.S."/>
            <person name="Martin F."/>
        </authorList>
    </citation>
    <scope>NUCLEOTIDE SEQUENCE [LARGE SCALE GENOMIC DNA]</scope>
    <source>
        <strain evidence="3">F 1598</strain>
    </source>
</reference>
<feature type="region of interest" description="Disordered" evidence="1">
    <location>
        <begin position="1"/>
        <end position="59"/>
    </location>
</feature>